<protein>
    <submittedName>
        <fullName evidence="1">Uncharacterized protein</fullName>
    </submittedName>
</protein>
<name>E0SSN4_IGNAA</name>
<dbReference type="KEGG" id="iag:Igag_1822"/>
<keyword evidence="2" id="KW-1185">Reference proteome</keyword>
<reference evidence="1 2" key="1">
    <citation type="journal article" date="2010" name="Stand. Genomic Sci.">
        <title>Complete genome sequence of Ignisphaera aggregans type strain (AQ1.S1).</title>
        <authorList>
            <person name="Goker M."/>
            <person name="Held B."/>
            <person name="Lapidus A."/>
            <person name="Nolan M."/>
            <person name="Spring S."/>
            <person name="Yasawong M."/>
            <person name="Lucas S."/>
            <person name="Glavina Del Rio T."/>
            <person name="Tice H."/>
            <person name="Cheng J.F."/>
            <person name="Goodwin L."/>
            <person name="Tapia R."/>
            <person name="Pitluck S."/>
            <person name="Liolios K."/>
            <person name="Ivanova N."/>
            <person name="Mavromatis K."/>
            <person name="Mikhailova N."/>
            <person name="Pati A."/>
            <person name="Chen A."/>
            <person name="Palaniappan K."/>
            <person name="Brambilla E."/>
            <person name="Land M."/>
            <person name="Hauser L."/>
            <person name="Chang Y.J."/>
            <person name="Jeffries C.D."/>
            <person name="Brettin T."/>
            <person name="Detter J.C."/>
            <person name="Han C."/>
            <person name="Rohde M."/>
            <person name="Sikorski J."/>
            <person name="Woyke T."/>
            <person name="Bristow J."/>
            <person name="Eisen J.A."/>
            <person name="Markowitz V."/>
            <person name="Hugenholtz P."/>
            <person name="Kyrpides N.C."/>
            <person name="Klenk H.P."/>
        </authorList>
    </citation>
    <scope>NUCLEOTIDE SEQUENCE [LARGE SCALE GENOMIC DNA]</scope>
    <source>
        <strain evidence="2">DSM 17230 / JCM 13409 / AQ1.S1</strain>
    </source>
</reference>
<dbReference type="BioCyc" id="IAGG583356:GHAH-1810-MONOMER"/>
<organism evidence="1 2">
    <name type="scientific">Ignisphaera aggregans (strain DSM 17230 / JCM 13409 / AQ1.S1)</name>
    <dbReference type="NCBI Taxonomy" id="583356"/>
    <lineage>
        <taxon>Archaea</taxon>
        <taxon>Thermoproteota</taxon>
        <taxon>Thermoprotei</taxon>
        <taxon>Desulfurococcales</taxon>
        <taxon>Desulfurococcaceae</taxon>
        <taxon>Ignisphaera</taxon>
    </lineage>
</organism>
<sequence length="219" mass="25668">MMFIDTILKMNRSLILSYFMGFNIKLAKKIVERGIEKGYRFSVYIDESLARLSFERLLSETIEREICIMPDCRDYDYIVALISNPYNFVSISNYQRFIAIMSQKPRGLLSRGVFDEVCSTKKSNIYISMICRHGNFYLFRVEDNDIVEEHIPRTMISIYNDLKGYVTMYGSIKASDFSKYIARKYGYSKEEAIRIIREAISLGIFRYSYGYLSPGIEIE</sequence>
<dbReference type="HOGENOM" id="CLU_1259079_0_0_2"/>
<dbReference type="STRING" id="583356.Igag_1822"/>
<dbReference type="AlphaFoldDB" id="E0SSN4"/>
<evidence type="ECO:0000313" key="2">
    <source>
        <dbReference type="Proteomes" id="UP000001304"/>
    </source>
</evidence>
<dbReference type="EMBL" id="CP002098">
    <property type="protein sequence ID" value="ADM28619.1"/>
    <property type="molecule type" value="Genomic_DNA"/>
</dbReference>
<accession>E0SSN4</accession>
<gene>
    <name evidence="1" type="ordered locus">Igag_1822</name>
</gene>
<dbReference type="Proteomes" id="UP000001304">
    <property type="component" value="Chromosome"/>
</dbReference>
<evidence type="ECO:0000313" key="1">
    <source>
        <dbReference type="EMBL" id="ADM28619.1"/>
    </source>
</evidence>
<proteinExistence type="predicted"/>